<evidence type="ECO:0000313" key="3">
    <source>
        <dbReference type="Proteomes" id="UP000000230"/>
    </source>
</evidence>
<dbReference type="OrthoDB" id="6184285at2"/>
<dbReference type="Proteomes" id="UP000000230">
    <property type="component" value="Chromosome"/>
</dbReference>
<dbReference type="Pfam" id="PF24199">
    <property type="entry name" value="DUF7424"/>
    <property type="match status" value="1"/>
</dbReference>
<evidence type="ECO:0000259" key="1">
    <source>
        <dbReference type="Pfam" id="PF24199"/>
    </source>
</evidence>
<reference evidence="3" key="1">
    <citation type="journal article" date="2010" name="PLoS Genet.">
        <title>Genome sequence of the plant growth promoting endophytic bacterium Enterobacter sp. 638.</title>
        <authorList>
            <person name="Taghavi S."/>
            <person name="van der Lelie D."/>
            <person name="Hoffman A."/>
            <person name="Zhang Y.B."/>
            <person name="Walla M.D."/>
            <person name="Vangronsveld J."/>
            <person name="Newman L."/>
            <person name="Monchy S."/>
        </authorList>
    </citation>
    <scope>NUCLEOTIDE SEQUENCE [LARGE SCALE GENOMIC DNA]</scope>
    <source>
        <strain evidence="3">638</strain>
    </source>
</reference>
<dbReference type="RefSeq" id="WP_012017048.1">
    <property type="nucleotide sequence ID" value="NC_009436.1"/>
</dbReference>
<dbReference type="KEGG" id="ent:Ent638_1653"/>
<sequence length="226" mass="24570">MSKKTTLKAACALAIITLTGCKIEMSSDVPVSALLADDIKTGTAELYVEVPSCDDYEDSRKPSKSLIDAKNQISEIFVDSQFKECFKKKFDSIASFTLPVAYGPDSKVNKDTPQVRVLYNEKNYVYFDLGSGLKAKINGAKNKPSISGGFSPSDVSIFINIVNDTGKDIKANYASTYVAGTPIIYADGLVLPKSKNTVLKLSDVSTSVIFDSSQSNHAWFMSNLEK</sequence>
<dbReference type="EMBL" id="CP000653">
    <property type="protein sequence ID" value="ABP60332.1"/>
    <property type="molecule type" value="Genomic_DNA"/>
</dbReference>
<name>A0A9J9GFL7_ENT38</name>
<protein>
    <recommendedName>
        <fullName evidence="1">DUF7424 domain-containing protein</fullName>
    </recommendedName>
</protein>
<organism evidence="2 3">
    <name type="scientific">Enterobacter sp. (strain 638)</name>
    <dbReference type="NCBI Taxonomy" id="399742"/>
    <lineage>
        <taxon>Bacteria</taxon>
        <taxon>Pseudomonadati</taxon>
        <taxon>Pseudomonadota</taxon>
        <taxon>Gammaproteobacteria</taxon>
        <taxon>Enterobacterales</taxon>
        <taxon>Enterobacteriaceae</taxon>
        <taxon>Enterobacter</taxon>
    </lineage>
</organism>
<gene>
    <name evidence="2" type="ordered locus">Ent638_1653</name>
</gene>
<dbReference type="PROSITE" id="PS51257">
    <property type="entry name" value="PROKAR_LIPOPROTEIN"/>
    <property type="match status" value="1"/>
</dbReference>
<accession>A0A9J9GFL7</accession>
<feature type="domain" description="DUF7424" evidence="1">
    <location>
        <begin position="24"/>
        <end position="215"/>
    </location>
</feature>
<keyword evidence="3" id="KW-1185">Reference proteome</keyword>
<evidence type="ECO:0000313" key="2">
    <source>
        <dbReference type="EMBL" id="ABP60332.1"/>
    </source>
</evidence>
<dbReference type="InterPro" id="IPR055847">
    <property type="entry name" value="DUF7424"/>
</dbReference>
<dbReference type="AlphaFoldDB" id="A0A9J9GFL7"/>
<proteinExistence type="predicted"/>